<dbReference type="Gene3D" id="1.25.40.10">
    <property type="entry name" value="Tetratricopeptide repeat domain"/>
    <property type="match status" value="1"/>
</dbReference>
<dbReference type="InterPro" id="IPR019734">
    <property type="entry name" value="TPR_rpt"/>
</dbReference>
<dbReference type="GO" id="GO:0006006">
    <property type="term" value="P:glucose metabolic process"/>
    <property type="evidence" value="ECO:0007669"/>
    <property type="project" value="TreeGrafter"/>
</dbReference>
<dbReference type="GO" id="GO:0046872">
    <property type="term" value="F:metal ion binding"/>
    <property type="evidence" value="ECO:0007669"/>
    <property type="project" value="UniProtKB-KW"/>
</dbReference>
<dbReference type="AlphaFoldDB" id="A0AAF3EWT0"/>
<dbReference type="GO" id="GO:0043843">
    <property type="term" value="F:ADP-specific glucokinase activity"/>
    <property type="evidence" value="ECO:0007669"/>
    <property type="project" value="TreeGrafter"/>
</dbReference>
<reference evidence="7" key="1">
    <citation type="submission" date="2024-02" db="UniProtKB">
        <authorList>
            <consortium name="WormBaseParasite"/>
        </authorList>
    </citation>
    <scope>IDENTIFICATION</scope>
</reference>
<keyword evidence="1" id="KW-0808">Transferase</keyword>
<evidence type="ECO:0000313" key="7">
    <source>
        <dbReference type="WBParaSite" id="MBELARI_LOCUS18627"/>
    </source>
</evidence>
<organism evidence="6 7">
    <name type="scientific">Mesorhabditis belari</name>
    <dbReference type="NCBI Taxonomy" id="2138241"/>
    <lineage>
        <taxon>Eukaryota</taxon>
        <taxon>Metazoa</taxon>
        <taxon>Ecdysozoa</taxon>
        <taxon>Nematoda</taxon>
        <taxon>Chromadorea</taxon>
        <taxon>Rhabditida</taxon>
        <taxon>Rhabditina</taxon>
        <taxon>Rhabditomorpha</taxon>
        <taxon>Rhabditoidea</taxon>
        <taxon>Rhabditidae</taxon>
        <taxon>Mesorhabditinae</taxon>
        <taxon>Mesorhabditis</taxon>
    </lineage>
</organism>
<dbReference type="PROSITE" id="PS50005">
    <property type="entry name" value="TPR"/>
    <property type="match status" value="1"/>
</dbReference>
<keyword evidence="2" id="KW-0479">Metal-binding</keyword>
<dbReference type="GO" id="GO:0005783">
    <property type="term" value="C:endoplasmic reticulum"/>
    <property type="evidence" value="ECO:0007669"/>
    <property type="project" value="TreeGrafter"/>
</dbReference>
<feature type="repeat" description="TPR" evidence="5">
    <location>
        <begin position="258"/>
        <end position="291"/>
    </location>
</feature>
<dbReference type="InterPro" id="IPR007666">
    <property type="entry name" value="ADP_PFK/GK"/>
</dbReference>
<dbReference type="InterPro" id="IPR011990">
    <property type="entry name" value="TPR-like_helical_dom_sf"/>
</dbReference>
<sequence length="401" mass="44093">MKKGLVEGECGRSNALVGLANQFGTSNQRISSSIQQGTSTLLPSSSQGELFANEFLQQKAQRTAIPRTFHTSSLLPQRPSASKTSALATQWGNEFNTMQTQSLGAQWATQFHETRPMVAMESAWSQATEKQAFQAPQGSSLDSGMWSAEFLDNIDTSLNKTQGDIYSDAWADAEVAHESRMGDMEEAWDEVWNKKQLDALRHQFANSSIETDYTHELSNPFLSEANPSSLGENLLKEGDLGGAILAYEAATQQNPQDAQAWCNLGLSLAENEYDTRAITAFRKCLEIDSGNKEALLGISVSLANESLENDALEHLEKWVVAHTGGDPKTVSRPAPTYSSFLDHHVFGQVEEKFLDVARRQEGAGDADLQNALGVLYNLNRNFERATECLKLAVSHKPQVCR</sequence>
<keyword evidence="4" id="KW-0460">Magnesium</keyword>
<evidence type="ECO:0000256" key="3">
    <source>
        <dbReference type="ARBA" id="ARBA00022777"/>
    </source>
</evidence>
<dbReference type="PANTHER" id="PTHR21208:SF0">
    <property type="entry name" value="ADP-DEPENDENT GLUCOKINASE"/>
    <property type="match status" value="1"/>
</dbReference>
<evidence type="ECO:0000256" key="4">
    <source>
        <dbReference type="ARBA" id="ARBA00022842"/>
    </source>
</evidence>
<dbReference type="PANTHER" id="PTHR21208">
    <property type="entry name" value="ADP-DEPENDENT GLUCOKINASE"/>
    <property type="match status" value="1"/>
</dbReference>
<dbReference type="Proteomes" id="UP000887575">
    <property type="component" value="Unassembled WGS sequence"/>
</dbReference>
<dbReference type="Pfam" id="PF13432">
    <property type="entry name" value="TPR_16"/>
    <property type="match status" value="1"/>
</dbReference>
<evidence type="ECO:0000256" key="5">
    <source>
        <dbReference type="PROSITE-ProRule" id="PRU00339"/>
    </source>
</evidence>
<evidence type="ECO:0000256" key="1">
    <source>
        <dbReference type="ARBA" id="ARBA00022679"/>
    </source>
</evidence>
<keyword evidence="3" id="KW-0418">Kinase</keyword>
<dbReference type="SMART" id="SM00028">
    <property type="entry name" value="TPR"/>
    <property type="match status" value="3"/>
</dbReference>
<dbReference type="WBParaSite" id="MBELARI_LOCUS18627">
    <property type="protein sequence ID" value="MBELARI_LOCUS18627"/>
    <property type="gene ID" value="MBELARI_LOCUS18627"/>
</dbReference>
<keyword evidence="6" id="KW-1185">Reference proteome</keyword>
<evidence type="ECO:0000313" key="6">
    <source>
        <dbReference type="Proteomes" id="UP000887575"/>
    </source>
</evidence>
<evidence type="ECO:0000256" key="2">
    <source>
        <dbReference type="ARBA" id="ARBA00022723"/>
    </source>
</evidence>
<proteinExistence type="predicted"/>
<keyword evidence="5" id="KW-0802">TPR repeat</keyword>
<accession>A0AAF3EWT0</accession>
<name>A0AAF3EWT0_9BILA</name>
<dbReference type="SUPFAM" id="SSF48452">
    <property type="entry name" value="TPR-like"/>
    <property type="match status" value="1"/>
</dbReference>
<protein>
    <submittedName>
        <fullName evidence="7">Peroxisomal targeting signal 1 receptor</fullName>
    </submittedName>
</protein>